<comment type="caution">
    <text evidence="1">The sequence shown here is derived from an EMBL/GenBank/DDBJ whole genome shotgun (WGS) entry which is preliminary data.</text>
</comment>
<sequence length="383" mass="43880">MDLKFTSSSETGSFKARLSRSTVFDATIEQAEIAMHKSRPNREVLNLQRESGSLRSSYTYSSTLFLPPEDPKHKDNIYKPKDNITLRYFGNDDDSFYRKSITSDFSPNFQPKFAYGAAWAVDKETFLKAQPEKTKLQENSWIKPISKDQKIPAGMSSYRAHATPKPRASKNLQCSESIEDLKIVPCLSRSTRNCHTSSRSVSGDKLMPISIQNLSYKRHKFLQLKSVRDNSKVPFKLVSRSATPQVYKDKNTLHPDTTFEFLKMNLEENPTNQIVNNELIENTKPINSSHGKNKSIVTIETQESDSSAFQHIDSNTYRESRQDKRQKTPNKKQAAEYNNYALIIDAWKENKIGLADGFYTERRSQPSYMKKTISSISKSRKII</sequence>
<dbReference type="Proteomes" id="UP000187209">
    <property type="component" value="Unassembled WGS sequence"/>
</dbReference>
<dbReference type="EMBL" id="MPUH01000080">
    <property type="protein sequence ID" value="OMJ91484.1"/>
    <property type="molecule type" value="Genomic_DNA"/>
</dbReference>
<evidence type="ECO:0000313" key="2">
    <source>
        <dbReference type="Proteomes" id="UP000187209"/>
    </source>
</evidence>
<protein>
    <submittedName>
        <fullName evidence="1">Uncharacterized protein</fullName>
    </submittedName>
</protein>
<name>A0A1R2CR48_9CILI</name>
<gene>
    <name evidence="1" type="ORF">SteCoe_5974</name>
</gene>
<accession>A0A1R2CR48</accession>
<reference evidence="1 2" key="1">
    <citation type="submission" date="2016-11" db="EMBL/GenBank/DDBJ databases">
        <title>The macronuclear genome of Stentor coeruleus: a giant cell with tiny introns.</title>
        <authorList>
            <person name="Slabodnick M."/>
            <person name="Ruby J.G."/>
            <person name="Reiff S.B."/>
            <person name="Swart E.C."/>
            <person name="Gosai S."/>
            <person name="Prabakaran S."/>
            <person name="Witkowska E."/>
            <person name="Larue G.E."/>
            <person name="Fisher S."/>
            <person name="Freeman R.M."/>
            <person name="Gunawardena J."/>
            <person name="Chu W."/>
            <person name="Stover N.A."/>
            <person name="Gregory B.D."/>
            <person name="Nowacki M."/>
            <person name="Derisi J."/>
            <person name="Roy S.W."/>
            <person name="Marshall W.F."/>
            <person name="Sood P."/>
        </authorList>
    </citation>
    <scope>NUCLEOTIDE SEQUENCE [LARGE SCALE GENOMIC DNA]</scope>
    <source>
        <strain evidence="1">WM001</strain>
    </source>
</reference>
<evidence type="ECO:0000313" key="1">
    <source>
        <dbReference type="EMBL" id="OMJ91484.1"/>
    </source>
</evidence>
<keyword evidence="2" id="KW-1185">Reference proteome</keyword>
<dbReference type="AlphaFoldDB" id="A0A1R2CR48"/>
<proteinExistence type="predicted"/>
<organism evidence="1 2">
    <name type="scientific">Stentor coeruleus</name>
    <dbReference type="NCBI Taxonomy" id="5963"/>
    <lineage>
        <taxon>Eukaryota</taxon>
        <taxon>Sar</taxon>
        <taxon>Alveolata</taxon>
        <taxon>Ciliophora</taxon>
        <taxon>Postciliodesmatophora</taxon>
        <taxon>Heterotrichea</taxon>
        <taxon>Heterotrichida</taxon>
        <taxon>Stentoridae</taxon>
        <taxon>Stentor</taxon>
    </lineage>
</organism>